<dbReference type="FunFam" id="1.10.1820.10:FF:000005">
    <property type="entry name" value="Casein kinase II subunit beta"/>
    <property type="match status" value="1"/>
</dbReference>
<dbReference type="PROSITE" id="PS01101">
    <property type="entry name" value="CK2_BETA"/>
    <property type="match status" value="1"/>
</dbReference>
<dbReference type="Pfam" id="PF01214">
    <property type="entry name" value="CK_II_beta"/>
    <property type="match status" value="1"/>
</dbReference>
<organism evidence="5 6">
    <name type="scientific">Spizellomyces punctatus (strain DAOM BR117)</name>
    <dbReference type="NCBI Taxonomy" id="645134"/>
    <lineage>
        <taxon>Eukaryota</taxon>
        <taxon>Fungi</taxon>
        <taxon>Fungi incertae sedis</taxon>
        <taxon>Chytridiomycota</taxon>
        <taxon>Chytridiomycota incertae sedis</taxon>
        <taxon>Chytridiomycetes</taxon>
        <taxon>Spizellomycetales</taxon>
        <taxon>Spizellomycetaceae</taxon>
        <taxon>Spizellomyces</taxon>
    </lineage>
</organism>
<protein>
    <recommendedName>
        <fullName evidence="3">Casein kinase II subunit beta</fullName>
        <shortName evidence="3">CK II beta</shortName>
    </recommendedName>
</protein>
<evidence type="ECO:0000313" key="6">
    <source>
        <dbReference type="Proteomes" id="UP000053201"/>
    </source>
</evidence>
<dbReference type="GO" id="GO:0005956">
    <property type="term" value="C:protein kinase CK2 complex"/>
    <property type="evidence" value="ECO:0007669"/>
    <property type="project" value="UniProtKB-UniRule"/>
</dbReference>
<dbReference type="OrthoDB" id="3971593at2759"/>
<dbReference type="PANTHER" id="PTHR11740:SF0">
    <property type="entry name" value="CASEIN KINASE II SUBUNIT BETA"/>
    <property type="match status" value="1"/>
</dbReference>
<dbReference type="PANTHER" id="PTHR11740">
    <property type="entry name" value="CASEIN KINASE II SUBUNIT BETA"/>
    <property type="match status" value="1"/>
</dbReference>
<dbReference type="RefSeq" id="XP_016610839.1">
    <property type="nucleotide sequence ID" value="XM_016750192.1"/>
</dbReference>
<dbReference type="AlphaFoldDB" id="A0A0L0HPA6"/>
<keyword evidence="6" id="KW-1185">Reference proteome</keyword>
<dbReference type="PRINTS" id="PR00472">
    <property type="entry name" value="CASNKINASEII"/>
</dbReference>
<name>A0A0L0HPA6_SPIPD</name>
<sequence length="328" mass="36704">MNSAEAARSPSSDSDEEEEEYSDSSGTGSSVISWISWFCSLPGHEFFAEVPDDFVEDDFNLTGLPSNVSYYNEALDLILDLEPEDTTHAPQMTVVESSAELLYGLIHARYILTKQGLQAMGDKYQNDLFGHCPRVLCGGCSVLPCGRSDQPGIDTVKMLCPRCGDLYHPKEPKYQNIDGAFFGTTFANMLFLNYPDLVPPVITRPPRASTISRRSPRDGDDSETEDPAYDDNDFLDDDEDDEYDDDQVAPLSNYRIYTPKIFGFRVSERSRVGPRMRWLRWKEGISTEGPEWGNGLVQRDGNRGGGGGTNSQTVEEDGRVDWKERSVQ</sequence>
<dbReference type="InterPro" id="IPR035991">
    <property type="entry name" value="Casein_kinase_II_beta-like"/>
</dbReference>
<feature type="region of interest" description="Disordered" evidence="4">
    <location>
        <begin position="1"/>
        <end position="29"/>
    </location>
</feature>
<feature type="compositionally biased region" description="Acidic residues" evidence="4">
    <location>
        <begin position="220"/>
        <end position="247"/>
    </location>
</feature>
<feature type="compositionally biased region" description="Low complexity" evidence="4">
    <location>
        <begin position="1"/>
        <end position="12"/>
    </location>
</feature>
<accession>A0A0L0HPA6</accession>
<evidence type="ECO:0000313" key="5">
    <source>
        <dbReference type="EMBL" id="KND02800.1"/>
    </source>
</evidence>
<dbReference type="GO" id="GO:0005737">
    <property type="term" value="C:cytoplasm"/>
    <property type="evidence" value="ECO:0007669"/>
    <property type="project" value="TreeGrafter"/>
</dbReference>
<dbReference type="GO" id="GO:0019887">
    <property type="term" value="F:protein kinase regulator activity"/>
    <property type="evidence" value="ECO:0007669"/>
    <property type="project" value="InterPro"/>
</dbReference>
<dbReference type="GO" id="GO:0034456">
    <property type="term" value="C:UTP-C complex"/>
    <property type="evidence" value="ECO:0007669"/>
    <property type="project" value="TreeGrafter"/>
</dbReference>
<dbReference type="FunFam" id="2.20.25.20:FF:000001">
    <property type="entry name" value="Casein kinase II subunit beta"/>
    <property type="match status" value="1"/>
</dbReference>
<dbReference type="InterPro" id="IPR016149">
    <property type="entry name" value="Casein_kin_II_reg-sub_N"/>
</dbReference>
<feature type="compositionally biased region" description="Acidic residues" evidence="4">
    <location>
        <begin position="13"/>
        <end position="22"/>
    </location>
</feature>
<dbReference type="Gene3D" id="2.20.25.20">
    <property type="match status" value="1"/>
</dbReference>
<dbReference type="InParanoid" id="A0A0L0HPA6"/>
<dbReference type="FunCoup" id="A0A0L0HPA6">
    <property type="interactions" value="128"/>
</dbReference>
<dbReference type="GeneID" id="27685515"/>
<comment type="similarity">
    <text evidence="1 3">Belongs to the casein kinase 2 subunit beta family.</text>
</comment>
<feature type="compositionally biased region" description="Basic and acidic residues" evidence="4">
    <location>
        <begin position="316"/>
        <end position="328"/>
    </location>
</feature>
<feature type="region of interest" description="Disordered" evidence="4">
    <location>
        <begin position="286"/>
        <end position="328"/>
    </location>
</feature>
<reference evidence="5 6" key="1">
    <citation type="submission" date="2009-08" db="EMBL/GenBank/DDBJ databases">
        <title>The Genome Sequence of Spizellomyces punctatus strain DAOM BR117.</title>
        <authorList>
            <consortium name="The Broad Institute Genome Sequencing Platform"/>
            <person name="Russ C."/>
            <person name="Cuomo C."/>
            <person name="Shea T."/>
            <person name="Young S.K."/>
            <person name="Zeng Q."/>
            <person name="Koehrsen M."/>
            <person name="Haas B."/>
            <person name="Borodovsky M."/>
            <person name="Guigo R."/>
            <person name="Alvarado L."/>
            <person name="Berlin A."/>
            <person name="Bochicchio J."/>
            <person name="Borenstein D."/>
            <person name="Chapman S."/>
            <person name="Chen Z."/>
            <person name="Engels R."/>
            <person name="Freedman E."/>
            <person name="Gellesch M."/>
            <person name="Goldberg J."/>
            <person name="Griggs A."/>
            <person name="Gujja S."/>
            <person name="Heiman D."/>
            <person name="Hepburn T."/>
            <person name="Howarth C."/>
            <person name="Jen D."/>
            <person name="Larson L."/>
            <person name="Lewis B."/>
            <person name="Mehta T."/>
            <person name="Park D."/>
            <person name="Pearson M."/>
            <person name="Roberts A."/>
            <person name="Saif S."/>
            <person name="Shenoy N."/>
            <person name="Sisk P."/>
            <person name="Stolte C."/>
            <person name="Sykes S."/>
            <person name="Thomson T."/>
            <person name="Walk T."/>
            <person name="White J."/>
            <person name="Yandava C."/>
            <person name="Burger G."/>
            <person name="Gray M.W."/>
            <person name="Holland P.W.H."/>
            <person name="King N."/>
            <person name="Lang F.B.F."/>
            <person name="Roger A.J."/>
            <person name="Ruiz-Trillo I."/>
            <person name="Lander E."/>
            <person name="Nusbaum C."/>
        </authorList>
    </citation>
    <scope>NUCLEOTIDE SEQUENCE [LARGE SCALE GENOMIC DNA]</scope>
    <source>
        <strain evidence="5 6">DAOM BR117</strain>
    </source>
</reference>
<dbReference type="OMA" id="AGPRMQW"/>
<dbReference type="SUPFAM" id="SSF57798">
    <property type="entry name" value="Casein kinase II beta subunit"/>
    <property type="match status" value="1"/>
</dbReference>
<comment type="subunit">
    <text evidence="3">Tetramer of two alpha and two beta subunits.</text>
</comment>
<dbReference type="InterPro" id="IPR000704">
    <property type="entry name" value="Casein_kinase_II_reg-sub"/>
</dbReference>
<dbReference type="GO" id="GO:0006359">
    <property type="term" value="P:regulation of transcription by RNA polymerase III"/>
    <property type="evidence" value="ECO:0007669"/>
    <property type="project" value="TreeGrafter"/>
</dbReference>
<dbReference type="Gene3D" id="1.10.1820.10">
    <property type="entry name" value="protein kinase ck2 holoenzyme, chain C, domain 1"/>
    <property type="match status" value="1"/>
</dbReference>
<comment type="function">
    <text evidence="2 3">Regulatory subunit of casein kinase II/CK2. As part of the kinase complex regulates the basal catalytic activity of the alpha subunit a constitutively active serine/threonine-protein kinase that phosphorylates a large number of substrates containing acidic residues C-terminal to the phosphorylated serine or threonine.</text>
</comment>
<evidence type="ECO:0000256" key="4">
    <source>
        <dbReference type="SAM" id="MobiDB-lite"/>
    </source>
</evidence>
<evidence type="ECO:0000256" key="2">
    <source>
        <dbReference type="ARBA" id="ARBA00045899"/>
    </source>
</evidence>
<dbReference type="eggNOG" id="KOG3092">
    <property type="taxonomic scope" value="Eukaryota"/>
</dbReference>
<gene>
    <name evidence="5" type="ORF">SPPG_01881</name>
</gene>
<dbReference type="STRING" id="645134.A0A0L0HPA6"/>
<dbReference type="EMBL" id="KQ257452">
    <property type="protein sequence ID" value="KND02800.1"/>
    <property type="molecule type" value="Genomic_DNA"/>
</dbReference>
<feature type="region of interest" description="Disordered" evidence="4">
    <location>
        <begin position="203"/>
        <end position="249"/>
    </location>
</feature>
<evidence type="ECO:0000256" key="1">
    <source>
        <dbReference type="ARBA" id="ARBA00006941"/>
    </source>
</evidence>
<dbReference type="VEuPathDB" id="FungiDB:SPPG_01881"/>
<proteinExistence type="inferred from homology"/>
<evidence type="ECO:0000256" key="3">
    <source>
        <dbReference type="RuleBase" id="RU361268"/>
    </source>
</evidence>
<dbReference type="Proteomes" id="UP000053201">
    <property type="component" value="Unassembled WGS sequence"/>
</dbReference>
<dbReference type="SMART" id="SM01085">
    <property type="entry name" value="CK_II_beta"/>
    <property type="match status" value="1"/>
</dbReference>